<evidence type="ECO:0008006" key="4">
    <source>
        <dbReference type="Google" id="ProtNLM"/>
    </source>
</evidence>
<keyword evidence="3" id="KW-1185">Reference proteome</keyword>
<evidence type="ECO:0000313" key="2">
    <source>
        <dbReference type="EMBL" id="ROR34432.1"/>
    </source>
</evidence>
<sequence>MTRRALLALALGLWAVAAPAAEGRLLVVRPARALAALAPSPSGVWFAVVPPEPWQPHAEAPPVFIPVEAGGRKAAGSVVIGHWGRRGVDRLAALPGDLALGGRRAYGVSGMAADGGTVWLTGPLVLPERPIGRYFLAHLDAAGGTEVAVDAGPAAVAVAARAGTVYVARNPEPGTPVPVAALARHGGWTARLPVAGTAPFFSWTPGPGIAAAAGGVLAAARFHGSVRVAGAEARSPAPGEMPILGTLPPPALEALRRLLASGSLPPLPAALVVHLDAGGRLRWLDTVTPDAVRVGGTAGGGGMDPARIDGFPVLAADGAGRAYLVGRYVHAVRSGDRRIVVEEAAADETHCFAASWEPDGSLRWLRDVPGCRGEVIGLAAGGGRLVAVTAQEALALDAGTGTLRGRRPLPRARRTDRPPELRWTAAAVAGGRLLLGGTFRGKAELLGQRLDEPRTVAVVAELPLEVAGAGP</sequence>
<comment type="caution">
    <text evidence="2">The sequence shown here is derived from an EMBL/GenBank/DDBJ whole genome shotgun (WGS) entry which is preliminary data.</text>
</comment>
<feature type="signal peptide" evidence="1">
    <location>
        <begin position="1"/>
        <end position="20"/>
    </location>
</feature>
<evidence type="ECO:0000313" key="3">
    <source>
        <dbReference type="Proteomes" id="UP000276634"/>
    </source>
</evidence>
<protein>
    <recommendedName>
        <fullName evidence="4">Pyrroloquinoline-quinone binding quinoprotein</fullName>
    </recommendedName>
</protein>
<feature type="chain" id="PRO_5018027227" description="Pyrroloquinoline-quinone binding quinoprotein" evidence="1">
    <location>
        <begin position="21"/>
        <end position="471"/>
    </location>
</feature>
<keyword evidence="1" id="KW-0732">Signal</keyword>
<dbReference type="AlphaFoldDB" id="A0A3N1Y9Y6"/>
<gene>
    <name evidence="2" type="ORF">EDC57_0330</name>
</gene>
<proteinExistence type="predicted"/>
<organism evidence="2 3">
    <name type="scientific">Inmirania thermothiophila</name>
    <dbReference type="NCBI Taxonomy" id="1750597"/>
    <lineage>
        <taxon>Bacteria</taxon>
        <taxon>Pseudomonadati</taxon>
        <taxon>Pseudomonadota</taxon>
        <taxon>Gammaproteobacteria</taxon>
        <taxon>Chromatiales</taxon>
        <taxon>Ectothiorhodospiraceae</taxon>
        <taxon>Inmirania</taxon>
    </lineage>
</organism>
<reference evidence="2 3" key="1">
    <citation type="submission" date="2018-11" db="EMBL/GenBank/DDBJ databases">
        <title>Genomic Encyclopedia of Type Strains, Phase IV (KMG-IV): sequencing the most valuable type-strain genomes for metagenomic binning, comparative biology and taxonomic classification.</title>
        <authorList>
            <person name="Goeker M."/>
        </authorList>
    </citation>
    <scope>NUCLEOTIDE SEQUENCE [LARGE SCALE GENOMIC DNA]</scope>
    <source>
        <strain evidence="2 3">DSM 100275</strain>
    </source>
</reference>
<dbReference type="Proteomes" id="UP000276634">
    <property type="component" value="Unassembled WGS sequence"/>
</dbReference>
<evidence type="ECO:0000256" key="1">
    <source>
        <dbReference type="SAM" id="SignalP"/>
    </source>
</evidence>
<name>A0A3N1Y9Y6_9GAMM</name>
<accession>A0A3N1Y9Y6</accession>
<dbReference type="RefSeq" id="WP_123399600.1">
    <property type="nucleotide sequence ID" value="NZ_RJVI01000001.1"/>
</dbReference>
<dbReference type="EMBL" id="RJVI01000001">
    <property type="protein sequence ID" value="ROR34432.1"/>
    <property type="molecule type" value="Genomic_DNA"/>
</dbReference>